<proteinExistence type="predicted"/>
<gene>
    <name evidence="3" type="ORF">EKD16_08450</name>
</gene>
<protein>
    <recommendedName>
        <fullName evidence="2">Helix-turn-helix domain-containing protein</fullName>
    </recommendedName>
</protein>
<evidence type="ECO:0000256" key="1">
    <source>
        <dbReference type="SAM" id="MobiDB-lite"/>
    </source>
</evidence>
<dbReference type="EMBL" id="CP036455">
    <property type="protein sequence ID" value="QBI53484.1"/>
    <property type="molecule type" value="Genomic_DNA"/>
</dbReference>
<feature type="region of interest" description="Disordered" evidence="1">
    <location>
        <begin position="94"/>
        <end position="119"/>
    </location>
</feature>
<evidence type="ECO:0000259" key="2">
    <source>
        <dbReference type="Pfam" id="PF12728"/>
    </source>
</evidence>
<organism evidence="3 4">
    <name type="scientific">Streptomonospora litoralis</name>
    <dbReference type="NCBI Taxonomy" id="2498135"/>
    <lineage>
        <taxon>Bacteria</taxon>
        <taxon>Bacillati</taxon>
        <taxon>Actinomycetota</taxon>
        <taxon>Actinomycetes</taxon>
        <taxon>Streptosporangiales</taxon>
        <taxon>Nocardiopsidaceae</taxon>
        <taxon>Streptomonospora</taxon>
    </lineage>
</organism>
<reference evidence="3 4" key="1">
    <citation type="submission" date="2019-02" db="EMBL/GenBank/DDBJ databases">
        <authorList>
            <person name="Khodamoradi S."/>
            <person name="Hahnke R.L."/>
            <person name="Kaempfer P."/>
            <person name="Schumann P."/>
            <person name="Rohde M."/>
            <person name="Steinert M."/>
            <person name="Luzhetskyy A."/>
            <person name="Wink J."/>
            <person name="Ruckert C."/>
        </authorList>
    </citation>
    <scope>NUCLEOTIDE SEQUENCE [LARGE SCALE GENOMIC DNA]</scope>
    <source>
        <strain evidence="3 4">M2</strain>
    </source>
</reference>
<dbReference type="Proteomes" id="UP000292235">
    <property type="component" value="Chromosome"/>
</dbReference>
<evidence type="ECO:0000313" key="4">
    <source>
        <dbReference type="Proteomes" id="UP000292235"/>
    </source>
</evidence>
<feature type="domain" description="Helix-turn-helix" evidence="2">
    <location>
        <begin position="39"/>
        <end position="87"/>
    </location>
</feature>
<accession>A0A4P6Q3T5</accession>
<name>A0A4P6Q3T5_9ACTN</name>
<dbReference type="InterPro" id="IPR041657">
    <property type="entry name" value="HTH_17"/>
</dbReference>
<dbReference type="Pfam" id="PF12728">
    <property type="entry name" value="HTH_17"/>
    <property type="match status" value="1"/>
</dbReference>
<keyword evidence="4" id="KW-1185">Reference proteome</keyword>
<sequence length="119" mass="13219">MRIIAVYGYGRPMTETPEADASRVQVRVVELEPLLVPVPKAAELLGLSARAVYDLIYAGEIDAVRVGLRKGRHNITYGALQAYVERCREEDRLLHGSVDDRPRPAPEPGRRGRASKRVA</sequence>
<dbReference type="AlphaFoldDB" id="A0A4P6Q3T5"/>
<evidence type="ECO:0000313" key="3">
    <source>
        <dbReference type="EMBL" id="QBI53484.1"/>
    </source>
</evidence>
<feature type="compositionally biased region" description="Basic and acidic residues" evidence="1">
    <location>
        <begin position="94"/>
        <end position="110"/>
    </location>
</feature>
<dbReference type="KEGG" id="strr:EKD16_08450"/>